<dbReference type="EMBL" id="JAESVG020000010">
    <property type="protein sequence ID" value="KAG8623520.1"/>
    <property type="molecule type" value="Genomic_DNA"/>
</dbReference>
<dbReference type="InterPro" id="IPR023214">
    <property type="entry name" value="HAD_sf"/>
</dbReference>
<protein>
    <submittedName>
        <fullName evidence="1">Uncharacterized protein</fullName>
    </submittedName>
</protein>
<comment type="caution">
    <text evidence="1">The sequence shown here is derived from an EMBL/GenBank/DDBJ whole genome shotgun (WGS) entry which is preliminary data.</text>
</comment>
<dbReference type="OrthoDB" id="10255128at2759"/>
<evidence type="ECO:0000313" key="1">
    <source>
        <dbReference type="EMBL" id="KAG8623520.1"/>
    </source>
</evidence>
<dbReference type="InterPro" id="IPR050849">
    <property type="entry name" value="HAD-like_hydrolase_phosphatase"/>
</dbReference>
<dbReference type="Gene3D" id="3.40.50.1000">
    <property type="entry name" value="HAD superfamily/HAD-like"/>
    <property type="match status" value="1"/>
</dbReference>
<dbReference type="PANTHER" id="PTHR28181">
    <property type="entry name" value="UPF0655 PROTEIN YCR015C"/>
    <property type="match status" value="1"/>
</dbReference>
<dbReference type="PANTHER" id="PTHR28181:SF1">
    <property type="entry name" value="COLD TOLERANCE PROTEIN 1"/>
    <property type="match status" value="1"/>
</dbReference>
<dbReference type="Proteomes" id="UP000809789">
    <property type="component" value="Unassembled WGS sequence"/>
</dbReference>
<keyword evidence="2" id="KW-1185">Reference proteome</keyword>
<accession>A0A8K0P9K2</accession>
<dbReference type="SUPFAM" id="SSF56784">
    <property type="entry name" value="HAD-like"/>
    <property type="match status" value="1"/>
</dbReference>
<sequence length="352" mass="39579">MWLKPQRLFYNLPQNRKSRLIRPYIGMSRPRKVNLIFDWDGTLTKKDTLHLVAKIAYDKRGLPLDGDENLYPPPLMPWRDLGEVYMKAYNSHIKSYQPAEHDRTSLTDERQWLASLRAVELSGVKAAEEAELFQGVQSDDVAKTALQALERGDLELRPGWETLFQHAASEDHSQDWRLQILSVNWGKSFIQSVLKAAWTKHALAKDATLPFKALGLVVQANDIAGLRQPGGSNGKLQGTDGIDIRTSGEKLATMPARCRSNIDTEQRQPPGPEDSLVVYLGDSDTDLECLLAADIGICMQDDPLSSAAKKLQSAARRLGIDMKGIQEIRLDKLQYPCIWVAHDFHDIVHVFS</sequence>
<proteinExistence type="predicted"/>
<evidence type="ECO:0000313" key="2">
    <source>
        <dbReference type="Proteomes" id="UP000809789"/>
    </source>
</evidence>
<reference evidence="1" key="1">
    <citation type="submission" date="2021-07" db="EMBL/GenBank/DDBJ databases">
        <title>Elsinoe batatas strain:CRI-CJ2 Genome sequencing and assembly.</title>
        <authorList>
            <person name="Huang L."/>
        </authorList>
    </citation>
    <scope>NUCLEOTIDE SEQUENCE</scope>
    <source>
        <strain evidence="1">CRI-CJ2</strain>
    </source>
</reference>
<gene>
    <name evidence="1" type="ORF">KVT40_008496</name>
</gene>
<name>A0A8K0P9K2_9PEZI</name>
<organism evidence="1 2">
    <name type="scientific">Elsinoe batatas</name>
    <dbReference type="NCBI Taxonomy" id="2601811"/>
    <lineage>
        <taxon>Eukaryota</taxon>
        <taxon>Fungi</taxon>
        <taxon>Dikarya</taxon>
        <taxon>Ascomycota</taxon>
        <taxon>Pezizomycotina</taxon>
        <taxon>Dothideomycetes</taxon>
        <taxon>Dothideomycetidae</taxon>
        <taxon>Myriangiales</taxon>
        <taxon>Elsinoaceae</taxon>
        <taxon>Elsinoe</taxon>
    </lineage>
</organism>
<dbReference type="InterPro" id="IPR036412">
    <property type="entry name" value="HAD-like_sf"/>
</dbReference>
<dbReference type="AlphaFoldDB" id="A0A8K0P9K2"/>